<name>F7YUW4_9THEM</name>
<dbReference type="eggNOG" id="ENOG5032X3A">
    <property type="taxonomic scope" value="Bacteria"/>
</dbReference>
<reference evidence="3 4" key="1">
    <citation type="submission" date="2010-11" db="EMBL/GenBank/DDBJ databases">
        <title>The complete genome of Thermotoga thermarum DSM 5069.</title>
        <authorList>
            <consortium name="US DOE Joint Genome Institute (JGI-PGF)"/>
            <person name="Lucas S."/>
            <person name="Copeland A."/>
            <person name="Lapidus A."/>
            <person name="Bruce D."/>
            <person name="Goodwin L."/>
            <person name="Pitluck S."/>
            <person name="Kyrpides N."/>
            <person name="Mavromatis K."/>
            <person name="Ivanova N."/>
            <person name="Zeytun A."/>
            <person name="Brettin T."/>
            <person name="Detter J.C."/>
            <person name="Tapia R."/>
            <person name="Han C."/>
            <person name="Land M."/>
            <person name="Hauser L."/>
            <person name="Markowitz V."/>
            <person name="Cheng J.-F."/>
            <person name="Hugenholtz P."/>
            <person name="Woyke T."/>
            <person name="Wu D."/>
            <person name="Spring S."/>
            <person name="Schroeder M."/>
            <person name="Brambilla E."/>
            <person name="Klenk H.-P."/>
            <person name="Eisen J.A."/>
        </authorList>
    </citation>
    <scope>NUCLEOTIDE SEQUENCE [LARGE SCALE GENOMIC DNA]</scope>
    <source>
        <strain evidence="3 4">DSM 5069</strain>
    </source>
</reference>
<dbReference type="AlphaFoldDB" id="F7YUW4"/>
<feature type="transmembrane region" description="Helical" evidence="1">
    <location>
        <begin position="271"/>
        <end position="289"/>
    </location>
</feature>
<dbReference type="KEGG" id="tta:Theth_1467"/>
<evidence type="ECO:0000259" key="2">
    <source>
        <dbReference type="Pfam" id="PF08308"/>
    </source>
</evidence>
<dbReference type="STRING" id="688269.Theth_1467"/>
<dbReference type="Proteomes" id="UP000006804">
    <property type="component" value="Chromosome"/>
</dbReference>
<dbReference type="EMBL" id="CP002351">
    <property type="protein sequence ID" value="AEH51524.1"/>
    <property type="molecule type" value="Genomic_DNA"/>
</dbReference>
<evidence type="ECO:0000313" key="4">
    <source>
        <dbReference type="Proteomes" id="UP000006804"/>
    </source>
</evidence>
<feature type="domain" description="PEGA" evidence="2">
    <location>
        <begin position="95"/>
        <end position="163"/>
    </location>
</feature>
<evidence type="ECO:0000256" key="1">
    <source>
        <dbReference type="SAM" id="Phobius"/>
    </source>
</evidence>
<proteinExistence type="predicted"/>
<organism evidence="3 4">
    <name type="scientific">Pseudothermotoga thermarum DSM 5069</name>
    <dbReference type="NCBI Taxonomy" id="688269"/>
    <lineage>
        <taxon>Bacteria</taxon>
        <taxon>Thermotogati</taxon>
        <taxon>Thermotogota</taxon>
        <taxon>Thermotogae</taxon>
        <taxon>Thermotogales</taxon>
        <taxon>Thermotogaceae</taxon>
        <taxon>Pseudothermotoga</taxon>
    </lineage>
</organism>
<dbReference type="RefSeq" id="WP_013932738.1">
    <property type="nucleotide sequence ID" value="NC_015707.1"/>
</dbReference>
<protein>
    <submittedName>
        <fullName evidence="3">PEGA domain protein</fullName>
    </submittedName>
</protein>
<accession>F7YUW4</accession>
<gene>
    <name evidence="3" type="ORF">Theth_1467</name>
</gene>
<keyword evidence="1" id="KW-1133">Transmembrane helix</keyword>
<dbReference type="OrthoDB" id="44616at2"/>
<sequence precursor="true">MIKAKFLAIFAILCVGVIALGQVLVVVQAEPFSMVYLNDIYYGMVGIDGKLEITLTSYGQYRVRVVKDWFVAYESVVYTSPNTRIVIAAQMKRAGALRIFSNVYPVEVYIEGKFIGRANSVKDLLYVPEGTQYVTFKSDGYIPETRMLTFNYTKETAVNINLIPEALMVDLKIEPEAFSPNGDWYKDTTTFYIYLSKPAQLVVEAIDQNKNVVWSWRGKGKSGTNTIIWTGVGLPDGTYEIRVTALTDSEAYYVSRPVTIDRSVYTYTKEITLTVLGIGLFGVLLFFLLSTSQ</sequence>
<keyword evidence="1" id="KW-0472">Membrane</keyword>
<dbReference type="HOGENOM" id="CLU_959310_0_0_0"/>
<keyword evidence="1" id="KW-0812">Transmembrane</keyword>
<keyword evidence="4" id="KW-1185">Reference proteome</keyword>
<dbReference type="InterPro" id="IPR013229">
    <property type="entry name" value="PEGA"/>
</dbReference>
<evidence type="ECO:0000313" key="3">
    <source>
        <dbReference type="EMBL" id="AEH51524.1"/>
    </source>
</evidence>
<dbReference type="Pfam" id="PF08308">
    <property type="entry name" value="PEGA"/>
    <property type="match status" value="1"/>
</dbReference>